<evidence type="ECO:0000313" key="9">
    <source>
        <dbReference type="Proteomes" id="UP000078348"/>
    </source>
</evidence>
<evidence type="ECO:0008006" key="10">
    <source>
        <dbReference type="Google" id="ProtNLM"/>
    </source>
</evidence>
<dbReference type="EMBL" id="LXWW01000106">
    <property type="protein sequence ID" value="OAO15970.1"/>
    <property type="molecule type" value="Genomic_DNA"/>
</dbReference>
<comment type="similarity">
    <text evidence="2">Belongs to the TMEM161 family.</text>
</comment>
<evidence type="ECO:0000256" key="4">
    <source>
        <dbReference type="ARBA" id="ARBA00022989"/>
    </source>
</evidence>
<evidence type="ECO:0000256" key="6">
    <source>
        <dbReference type="ARBA" id="ARBA00023180"/>
    </source>
</evidence>
<comment type="subcellular location">
    <subcellularLocation>
        <location evidence="1">Membrane</location>
        <topology evidence="1">Multi-pass membrane protein</topology>
    </subcellularLocation>
</comment>
<feature type="transmembrane region" description="Helical" evidence="7">
    <location>
        <begin position="210"/>
        <end position="233"/>
    </location>
</feature>
<dbReference type="GO" id="GO:0016020">
    <property type="term" value="C:membrane"/>
    <property type="evidence" value="ECO:0007669"/>
    <property type="project" value="UniProtKB-SubCell"/>
</dbReference>
<dbReference type="PANTHER" id="PTHR13624:SF6">
    <property type="entry name" value="EMEI"/>
    <property type="match status" value="1"/>
</dbReference>
<dbReference type="Proteomes" id="UP000078348">
    <property type="component" value="Unassembled WGS sequence"/>
</dbReference>
<accession>A0A196SFY3</accession>
<evidence type="ECO:0000256" key="1">
    <source>
        <dbReference type="ARBA" id="ARBA00004141"/>
    </source>
</evidence>
<sequence>MILSAFVISRIDPVVNLVKRLFSGLNVYLPPDDKYSESALQPIPKNCQDKDAYMNKEIKDVPNKVDALLNLGKRDLGTYYLSKLKLADYFWILLFLLGITVILVFTVAFRTFVMGVQSSHIYLYMLLFLVVFCVMTLVAWIQVGEKRSSDVVLLLFYYVFSVVFSLCLMSVAEPLLGVNLLSSYEAFENHINVLIHSLNAPLALHIPHSLLAVVLSLLLGALPPLMVSSAFRYSQLQLQRRTTPLSLLTTHLPLLILLLSCRPFLNALEGRQIGSFVLTADLWWSFRALLVFVWIFCRVLAFRPLLQQYLNEGAGTAIRDSIAASMIDALRAARYNPGSDMGKVKYPNAMYYIPNWVFAVAIQLCVPVVLLGALFTLSVCLGDGAEGVWLAGELTRVGLPLHPFAVKPSWIMARCAEVVEKAFPGVELASLRLLTPELLRDGSAFVFVFCFATYYFLQCVGHVYWRNQSI</sequence>
<feature type="transmembrane region" description="Helical" evidence="7">
    <location>
        <begin position="121"/>
        <end position="140"/>
    </location>
</feature>
<keyword evidence="3 7" id="KW-0812">Transmembrane</keyword>
<feature type="transmembrane region" description="Helical" evidence="7">
    <location>
        <begin position="152"/>
        <end position="172"/>
    </location>
</feature>
<reference evidence="8 9" key="1">
    <citation type="submission" date="2016-05" db="EMBL/GenBank/DDBJ databases">
        <title>Nuclear genome of Blastocystis sp. subtype 1 NandII.</title>
        <authorList>
            <person name="Gentekaki E."/>
            <person name="Curtis B."/>
            <person name="Stairs C."/>
            <person name="Eme L."/>
            <person name="Herman E."/>
            <person name="Klimes V."/>
            <person name="Arias M.C."/>
            <person name="Elias M."/>
            <person name="Hilliou F."/>
            <person name="Klute M."/>
            <person name="Malik S.-B."/>
            <person name="Pightling A."/>
            <person name="Rachubinski R."/>
            <person name="Salas D."/>
            <person name="Schlacht A."/>
            <person name="Suga H."/>
            <person name="Archibald J."/>
            <person name="Ball S.G."/>
            <person name="Clark G."/>
            <person name="Dacks J."/>
            <person name="Van Der Giezen M."/>
            <person name="Tsaousis A."/>
            <person name="Roger A."/>
        </authorList>
    </citation>
    <scope>NUCLEOTIDE SEQUENCE [LARGE SCALE GENOMIC DNA]</scope>
    <source>
        <strain evidence="9">ATCC 50177 / NandII</strain>
    </source>
</reference>
<keyword evidence="9" id="KW-1185">Reference proteome</keyword>
<keyword evidence="4 7" id="KW-1133">Transmembrane helix</keyword>
<evidence type="ECO:0000313" key="8">
    <source>
        <dbReference type="EMBL" id="OAO15970.1"/>
    </source>
</evidence>
<keyword evidence="5 7" id="KW-0472">Membrane</keyword>
<dbReference type="Pfam" id="PF10268">
    <property type="entry name" value="Tmemb_161AB"/>
    <property type="match status" value="1"/>
</dbReference>
<feature type="transmembrane region" description="Helical" evidence="7">
    <location>
        <begin position="444"/>
        <end position="465"/>
    </location>
</feature>
<protein>
    <recommendedName>
        <fullName evidence="10">Transmembrane protein</fullName>
    </recommendedName>
</protein>
<dbReference type="PANTHER" id="PTHR13624">
    <property type="entry name" value="RE42071P"/>
    <property type="match status" value="1"/>
</dbReference>
<dbReference type="InterPro" id="IPR019395">
    <property type="entry name" value="Transmembrane_161A/B"/>
</dbReference>
<evidence type="ECO:0000256" key="2">
    <source>
        <dbReference type="ARBA" id="ARBA00009706"/>
    </source>
</evidence>
<evidence type="ECO:0000256" key="7">
    <source>
        <dbReference type="SAM" id="Phobius"/>
    </source>
</evidence>
<comment type="caution">
    <text evidence="8">The sequence shown here is derived from an EMBL/GenBank/DDBJ whole genome shotgun (WGS) entry which is preliminary data.</text>
</comment>
<feature type="transmembrane region" description="Helical" evidence="7">
    <location>
        <begin position="245"/>
        <end position="265"/>
    </location>
</feature>
<dbReference type="AlphaFoldDB" id="A0A196SFY3"/>
<evidence type="ECO:0000256" key="5">
    <source>
        <dbReference type="ARBA" id="ARBA00023136"/>
    </source>
</evidence>
<keyword evidence="6" id="KW-0325">Glycoprotein</keyword>
<feature type="transmembrane region" description="Helical" evidence="7">
    <location>
        <begin position="351"/>
        <end position="375"/>
    </location>
</feature>
<feature type="transmembrane region" description="Helical" evidence="7">
    <location>
        <begin position="285"/>
        <end position="302"/>
    </location>
</feature>
<proteinExistence type="inferred from homology"/>
<name>A0A196SFY3_BLAHN</name>
<organism evidence="8 9">
    <name type="scientific">Blastocystis sp. subtype 1 (strain ATCC 50177 / NandII)</name>
    <dbReference type="NCBI Taxonomy" id="478820"/>
    <lineage>
        <taxon>Eukaryota</taxon>
        <taxon>Sar</taxon>
        <taxon>Stramenopiles</taxon>
        <taxon>Bigyra</taxon>
        <taxon>Opalozoa</taxon>
        <taxon>Opalinata</taxon>
        <taxon>Blastocystidae</taxon>
        <taxon>Blastocystis</taxon>
    </lineage>
</organism>
<gene>
    <name evidence="8" type="ORF">AV274_2286</name>
</gene>
<feature type="transmembrane region" description="Helical" evidence="7">
    <location>
        <begin position="89"/>
        <end position="109"/>
    </location>
</feature>
<dbReference type="OrthoDB" id="10559011at2759"/>
<evidence type="ECO:0000256" key="3">
    <source>
        <dbReference type="ARBA" id="ARBA00022692"/>
    </source>
</evidence>